<evidence type="ECO:0000259" key="2">
    <source>
        <dbReference type="Pfam" id="PF20680"/>
    </source>
</evidence>
<sequence>MLLLHAGGERRQVWRPVTAVLTDAGFRCVAFDQRGHGESGGTARTLAECADDVAALIATEPGCVVVGASLGGLAAIAALADPAVRKHVSGLVLVDVVPNLEPDRIRRFLASRLGPHAELVEDILAHLPVLGKIDTPILLVRGGDGSVLTDADVEGLRRAGPQVTVLRVPTAGHLIARDQPVRLAEAIEPAVDWPASHLLRELGADAIAHPGGTVLDHLRRVHTLVSEWGASPRLRLAALCHAAYGTDGRPHRLLPPHRRDRLRRAIGTDAENLVYRYCSCERRSTYARLGARPLPLTDRFTGEVIELDGSDLADFAILTIANEWDVARHAARTEEVPGGIHELIEAFAVYAPEAAARVLA</sequence>
<evidence type="ECO:0000313" key="3">
    <source>
        <dbReference type="EMBL" id="MFC3966264.1"/>
    </source>
</evidence>
<keyword evidence="3" id="KW-0378">Hydrolase</keyword>
<dbReference type="Gene3D" id="3.40.50.1820">
    <property type="entry name" value="alpha/beta hydrolase"/>
    <property type="match status" value="2"/>
</dbReference>
<gene>
    <name evidence="3" type="ORF">ACFO0B_30120</name>
</gene>
<dbReference type="Pfam" id="PF12697">
    <property type="entry name" value="Abhydrolase_6"/>
    <property type="match status" value="1"/>
</dbReference>
<proteinExistence type="predicted"/>
<evidence type="ECO:0000313" key="4">
    <source>
        <dbReference type="Proteomes" id="UP001595696"/>
    </source>
</evidence>
<protein>
    <submittedName>
        <fullName evidence="3">Alpha/beta fold hydrolase</fullName>
    </submittedName>
</protein>
<dbReference type="InterPro" id="IPR000073">
    <property type="entry name" value="AB_hydrolase_1"/>
</dbReference>
<accession>A0ABV8E2R9</accession>
<dbReference type="PANTHER" id="PTHR43194:SF2">
    <property type="entry name" value="PEROXISOMAL MEMBRANE PROTEIN LPX1"/>
    <property type="match status" value="1"/>
</dbReference>
<organism evidence="3 4">
    <name type="scientific">Nocardia jiangsuensis</name>
    <dbReference type="NCBI Taxonomy" id="1691563"/>
    <lineage>
        <taxon>Bacteria</taxon>
        <taxon>Bacillati</taxon>
        <taxon>Actinomycetota</taxon>
        <taxon>Actinomycetes</taxon>
        <taxon>Mycobacteriales</taxon>
        <taxon>Nocardiaceae</taxon>
        <taxon>Nocardia</taxon>
    </lineage>
</organism>
<evidence type="ECO:0000259" key="1">
    <source>
        <dbReference type="Pfam" id="PF12697"/>
    </source>
</evidence>
<dbReference type="EMBL" id="JBHSAX010000033">
    <property type="protein sequence ID" value="MFC3966264.1"/>
    <property type="molecule type" value="Genomic_DNA"/>
</dbReference>
<feature type="domain" description="DUF6817" evidence="2">
    <location>
        <begin position="198"/>
        <end position="282"/>
    </location>
</feature>
<dbReference type="PANTHER" id="PTHR43194">
    <property type="entry name" value="HYDROLASE ALPHA/BETA FOLD FAMILY"/>
    <property type="match status" value="1"/>
</dbReference>
<dbReference type="RefSeq" id="WP_378616822.1">
    <property type="nucleotide sequence ID" value="NZ_JBHSAX010000033.1"/>
</dbReference>
<keyword evidence="4" id="KW-1185">Reference proteome</keyword>
<dbReference type="Pfam" id="PF20680">
    <property type="entry name" value="DUF6817"/>
    <property type="match status" value="1"/>
</dbReference>
<dbReference type="InterPro" id="IPR050228">
    <property type="entry name" value="Carboxylesterase_BioH"/>
</dbReference>
<dbReference type="InterPro" id="IPR029058">
    <property type="entry name" value="AB_hydrolase_fold"/>
</dbReference>
<name>A0ABV8E2R9_9NOCA</name>
<dbReference type="GO" id="GO:0016787">
    <property type="term" value="F:hydrolase activity"/>
    <property type="evidence" value="ECO:0007669"/>
    <property type="project" value="UniProtKB-KW"/>
</dbReference>
<dbReference type="Proteomes" id="UP001595696">
    <property type="component" value="Unassembled WGS sequence"/>
</dbReference>
<dbReference type="InterPro" id="IPR049202">
    <property type="entry name" value="DUF6817"/>
</dbReference>
<reference evidence="4" key="1">
    <citation type="journal article" date="2019" name="Int. J. Syst. Evol. Microbiol.">
        <title>The Global Catalogue of Microorganisms (GCM) 10K type strain sequencing project: providing services to taxonomists for standard genome sequencing and annotation.</title>
        <authorList>
            <consortium name="The Broad Institute Genomics Platform"/>
            <consortium name="The Broad Institute Genome Sequencing Center for Infectious Disease"/>
            <person name="Wu L."/>
            <person name="Ma J."/>
        </authorList>
    </citation>
    <scope>NUCLEOTIDE SEQUENCE [LARGE SCALE GENOMIC DNA]</scope>
    <source>
        <strain evidence="4">CGMCC 4.7330</strain>
    </source>
</reference>
<feature type="domain" description="AB hydrolase-1" evidence="1">
    <location>
        <begin position="2"/>
        <end position="114"/>
    </location>
</feature>
<comment type="caution">
    <text evidence="3">The sequence shown here is derived from an EMBL/GenBank/DDBJ whole genome shotgun (WGS) entry which is preliminary data.</text>
</comment>
<dbReference type="SUPFAM" id="SSF53474">
    <property type="entry name" value="alpha/beta-Hydrolases"/>
    <property type="match status" value="1"/>
</dbReference>